<dbReference type="EMBL" id="HBUF01051827">
    <property type="protein sequence ID" value="CAG6622111.1"/>
    <property type="molecule type" value="Transcribed_RNA"/>
</dbReference>
<dbReference type="AlphaFoldDB" id="A0A8D8MCX2"/>
<sequence>MKMNLLTQTIFRAQIRKVERKRSPFSENTVLKRRINKLKDQNLISLYQVQRKPVETVSQKNKNPPKVYRRKIKLQKAPNLSRVPRLNTRPKKAFLLKIKTNL</sequence>
<dbReference type="EMBL" id="HBUF01348452">
    <property type="protein sequence ID" value="CAG6711651.1"/>
    <property type="molecule type" value="Transcribed_RNA"/>
</dbReference>
<dbReference type="EMBL" id="HBUF01348450">
    <property type="protein sequence ID" value="CAG6711647.1"/>
    <property type="molecule type" value="Transcribed_RNA"/>
</dbReference>
<dbReference type="EMBL" id="HBUF01348449">
    <property type="protein sequence ID" value="CAG6711645.1"/>
    <property type="molecule type" value="Transcribed_RNA"/>
</dbReference>
<dbReference type="EMBL" id="HBUF01573317">
    <property type="protein sequence ID" value="CAG6767403.1"/>
    <property type="molecule type" value="Transcribed_RNA"/>
</dbReference>
<reference evidence="1" key="1">
    <citation type="submission" date="2021-05" db="EMBL/GenBank/DDBJ databases">
        <authorList>
            <person name="Alioto T."/>
            <person name="Alioto T."/>
            <person name="Gomez Garrido J."/>
        </authorList>
    </citation>
    <scope>NUCLEOTIDE SEQUENCE</scope>
</reference>
<protein>
    <submittedName>
        <fullName evidence="1">Uncharacterized protein</fullName>
    </submittedName>
</protein>
<dbReference type="EMBL" id="HBUF01573318">
    <property type="protein sequence ID" value="CAG6767405.1"/>
    <property type="molecule type" value="Transcribed_RNA"/>
</dbReference>
<dbReference type="EMBL" id="HBUF01573319">
    <property type="protein sequence ID" value="CAG6767407.1"/>
    <property type="molecule type" value="Transcribed_RNA"/>
</dbReference>
<dbReference type="EMBL" id="HBUF01051828">
    <property type="protein sequence ID" value="CAG6622113.1"/>
    <property type="molecule type" value="Transcribed_RNA"/>
</dbReference>
<organism evidence="1">
    <name type="scientific">Cacopsylla melanoneura</name>
    <dbReference type="NCBI Taxonomy" id="428564"/>
    <lineage>
        <taxon>Eukaryota</taxon>
        <taxon>Metazoa</taxon>
        <taxon>Ecdysozoa</taxon>
        <taxon>Arthropoda</taxon>
        <taxon>Hexapoda</taxon>
        <taxon>Insecta</taxon>
        <taxon>Pterygota</taxon>
        <taxon>Neoptera</taxon>
        <taxon>Paraneoptera</taxon>
        <taxon>Hemiptera</taxon>
        <taxon>Sternorrhyncha</taxon>
        <taxon>Psylloidea</taxon>
        <taxon>Psyllidae</taxon>
        <taxon>Psyllinae</taxon>
        <taxon>Cacopsylla</taxon>
    </lineage>
</organism>
<name>A0A8D8MCX2_9HEMI</name>
<evidence type="ECO:0000313" key="1">
    <source>
        <dbReference type="EMBL" id="CAG6622113.1"/>
    </source>
</evidence>
<accession>A0A8D8MCX2</accession>
<proteinExistence type="predicted"/>
<dbReference type="EMBL" id="HBUF01348451">
    <property type="protein sequence ID" value="CAG6711649.1"/>
    <property type="molecule type" value="Transcribed_RNA"/>
</dbReference>